<evidence type="ECO:0000256" key="2">
    <source>
        <dbReference type="ARBA" id="ARBA00023002"/>
    </source>
</evidence>
<dbReference type="Proteomes" id="UP000324800">
    <property type="component" value="Unassembled WGS sequence"/>
</dbReference>
<evidence type="ECO:0000256" key="1">
    <source>
        <dbReference type="ARBA" id="ARBA00004240"/>
    </source>
</evidence>
<keyword evidence="3" id="KW-1133">Transmembrane helix</keyword>
<dbReference type="Gene3D" id="3.40.50.720">
    <property type="entry name" value="NAD(P)-binding Rossmann-like Domain"/>
    <property type="match status" value="1"/>
</dbReference>
<accession>A0A5J4W9Q5</accession>
<dbReference type="OrthoDB" id="5545019at2759"/>
<dbReference type="GO" id="GO:0005783">
    <property type="term" value="C:endoplasmic reticulum"/>
    <property type="evidence" value="ECO:0007669"/>
    <property type="project" value="UniProtKB-SubCell"/>
</dbReference>
<dbReference type="PRINTS" id="PR00081">
    <property type="entry name" value="GDHRDH"/>
</dbReference>
<keyword evidence="2" id="KW-0560">Oxidoreductase</keyword>
<comment type="caution">
    <text evidence="4">The sequence shown here is derived from an EMBL/GenBank/DDBJ whole genome shotgun (WGS) entry which is preliminary data.</text>
</comment>
<dbReference type="AlphaFoldDB" id="A0A5J4W9Q5"/>
<dbReference type="PANTHER" id="PTHR43899">
    <property type="entry name" value="RH59310P"/>
    <property type="match status" value="1"/>
</dbReference>
<evidence type="ECO:0000256" key="3">
    <source>
        <dbReference type="SAM" id="Phobius"/>
    </source>
</evidence>
<organism evidence="4 5">
    <name type="scientific">Streblomastix strix</name>
    <dbReference type="NCBI Taxonomy" id="222440"/>
    <lineage>
        <taxon>Eukaryota</taxon>
        <taxon>Metamonada</taxon>
        <taxon>Preaxostyla</taxon>
        <taxon>Oxymonadida</taxon>
        <taxon>Streblomastigidae</taxon>
        <taxon>Streblomastix</taxon>
    </lineage>
</organism>
<dbReference type="InterPro" id="IPR020904">
    <property type="entry name" value="Sc_DH/Rdtase_CS"/>
</dbReference>
<keyword evidence="3" id="KW-0812">Transmembrane</keyword>
<keyword evidence="3" id="KW-0472">Membrane</keyword>
<dbReference type="SUPFAM" id="SSF51735">
    <property type="entry name" value="NAD(P)-binding Rossmann-fold domains"/>
    <property type="match status" value="1"/>
</dbReference>
<sequence>MFTQIFVVLGVIFCLSLLGYIIPQLIICFSKPLDLKQSYGGGWAFISSASSGIGEALAKNVAAMGFNLIILGMNEKRLNSVEHEIKSNNPLIEVKIIRADLSGDAEKVTEEVVKQIGGLDISILYLNAGQSIFELSSNPTEKTLQQFRSNIVTNQYIFNSLYPLIAKRKITNDKQSKRGAVLFTASAGAFIYVPGLAVYAATKTYLGHLGECLATEAESFGVDIVSVYPGGVNTRLAERTEGAKVSKLFEKISQSPEQVADLALSALGRFTRVDSGFQSIFMRILSKFIDANIFIPIMRVALSGLIKKTVQKSKENEQKQ</sequence>
<evidence type="ECO:0000313" key="5">
    <source>
        <dbReference type="Proteomes" id="UP000324800"/>
    </source>
</evidence>
<evidence type="ECO:0000313" key="4">
    <source>
        <dbReference type="EMBL" id="KAA6391671.1"/>
    </source>
</evidence>
<protein>
    <submittedName>
        <fullName evidence="4">Putative short-chain dehydrogenase</fullName>
    </submittedName>
</protein>
<dbReference type="PANTHER" id="PTHR43899:SF4">
    <property type="entry name" value="17 BETA-HYDROXYSTEROID DEHYDROGENASE TYPE 3"/>
    <property type="match status" value="1"/>
</dbReference>
<reference evidence="4 5" key="1">
    <citation type="submission" date="2019-03" db="EMBL/GenBank/DDBJ databases">
        <title>Single cell metagenomics reveals metabolic interactions within the superorganism composed of flagellate Streblomastix strix and complex community of Bacteroidetes bacteria on its surface.</title>
        <authorList>
            <person name="Treitli S.C."/>
            <person name="Kolisko M."/>
            <person name="Husnik F."/>
            <person name="Keeling P."/>
            <person name="Hampl V."/>
        </authorList>
    </citation>
    <scope>NUCLEOTIDE SEQUENCE [LARGE SCALE GENOMIC DNA]</scope>
    <source>
        <strain evidence="4">ST1C</strain>
    </source>
</reference>
<dbReference type="EMBL" id="SNRW01002802">
    <property type="protein sequence ID" value="KAA6391671.1"/>
    <property type="molecule type" value="Genomic_DNA"/>
</dbReference>
<dbReference type="InterPro" id="IPR036291">
    <property type="entry name" value="NAD(P)-bd_dom_sf"/>
</dbReference>
<proteinExistence type="predicted"/>
<dbReference type="GO" id="GO:0016491">
    <property type="term" value="F:oxidoreductase activity"/>
    <property type="evidence" value="ECO:0007669"/>
    <property type="project" value="UniProtKB-KW"/>
</dbReference>
<dbReference type="PROSITE" id="PS00061">
    <property type="entry name" value="ADH_SHORT"/>
    <property type="match status" value="1"/>
</dbReference>
<name>A0A5J4W9Q5_9EUKA</name>
<dbReference type="InterPro" id="IPR002347">
    <property type="entry name" value="SDR_fam"/>
</dbReference>
<dbReference type="Pfam" id="PF00106">
    <property type="entry name" value="adh_short"/>
    <property type="match status" value="1"/>
</dbReference>
<gene>
    <name evidence="4" type="ORF">EZS28_012799</name>
</gene>
<feature type="transmembrane region" description="Helical" evidence="3">
    <location>
        <begin position="179"/>
        <end position="201"/>
    </location>
</feature>
<dbReference type="InterPro" id="IPR051019">
    <property type="entry name" value="VLCFA-Steroid_DH"/>
</dbReference>
<comment type="subcellular location">
    <subcellularLocation>
        <location evidence="1">Endoplasmic reticulum</location>
    </subcellularLocation>
</comment>
<feature type="transmembrane region" description="Helical" evidence="3">
    <location>
        <begin position="6"/>
        <end position="29"/>
    </location>
</feature>